<sequence>MGASQSQDFKPKLENNIVEPKYRESNVSVRPLTEKTTDPKLVVDSKQSKKTEKIQLPFNYEAILKDADSPVDMSAMDKLLSQLHSGVFLNQKKKKYWVDKNNKNCFMLFARELSITWAENNRHWRWTYQKETTSDVFIEVAELVQVCWLELVGKFQVSKLSPGTLYQVVFIIMLREEAYGWEVPVNFRLTLPNGRKIERKETLMDKPRGNWIEIPIGEFEASFENGGEMEIYVHEYDAGEWKRGLVVKGVAIQPKKLS</sequence>
<dbReference type="AlphaFoldDB" id="A0A9W7H8I7"/>
<dbReference type="PANTHER" id="PTHR48478">
    <property type="entry name" value="LECTIN-LIKE"/>
    <property type="match status" value="1"/>
</dbReference>
<dbReference type="GO" id="GO:0030246">
    <property type="term" value="F:carbohydrate binding"/>
    <property type="evidence" value="ECO:0007669"/>
    <property type="project" value="InterPro"/>
</dbReference>
<dbReference type="InterPro" id="IPR025886">
    <property type="entry name" value="PP2-like"/>
</dbReference>
<keyword evidence="2" id="KW-1185">Reference proteome</keyword>
<protein>
    <submittedName>
        <fullName evidence="1">ArathNictaba 5, phloem protein 2-A1</fullName>
    </submittedName>
</protein>
<organism evidence="1 2">
    <name type="scientific">Hibiscus trionum</name>
    <name type="common">Flower of an hour</name>
    <dbReference type="NCBI Taxonomy" id="183268"/>
    <lineage>
        <taxon>Eukaryota</taxon>
        <taxon>Viridiplantae</taxon>
        <taxon>Streptophyta</taxon>
        <taxon>Embryophyta</taxon>
        <taxon>Tracheophyta</taxon>
        <taxon>Spermatophyta</taxon>
        <taxon>Magnoliopsida</taxon>
        <taxon>eudicotyledons</taxon>
        <taxon>Gunneridae</taxon>
        <taxon>Pentapetalae</taxon>
        <taxon>rosids</taxon>
        <taxon>malvids</taxon>
        <taxon>Malvales</taxon>
        <taxon>Malvaceae</taxon>
        <taxon>Malvoideae</taxon>
        <taxon>Hibiscus</taxon>
    </lineage>
</organism>
<dbReference type="PANTHER" id="PTHR48478:SF1">
    <property type="entry name" value="LECTIN-LIKE"/>
    <property type="match status" value="1"/>
</dbReference>
<evidence type="ECO:0000313" key="1">
    <source>
        <dbReference type="EMBL" id="GMI72353.1"/>
    </source>
</evidence>
<proteinExistence type="predicted"/>
<dbReference type="InterPro" id="IPR052147">
    <property type="entry name" value="PP2-like/Lectin"/>
</dbReference>
<dbReference type="EMBL" id="BSYR01000010">
    <property type="protein sequence ID" value="GMI72353.1"/>
    <property type="molecule type" value="Genomic_DNA"/>
</dbReference>
<dbReference type="Proteomes" id="UP001165190">
    <property type="component" value="Unassembled WGS sequence"/>
</dbReference>
<comment type="caution">
    <text evidence="1">The sequence shown here is derived from an EMBL/GenBank/DDBJ whole genome shotgun (WGS) entry which is preliminary data.</text>
</comment>
<reference evidence="1" key="1">
    <citation type="submission" date="2023-05" db="EMBL/GenBank/DDBJ databases">
        <title>Genome and transcriptome analyses reveal genes involved in the formation of fine ridges on petal epidermal cells in Hibiscus trionum.</title>
        <authorList>
            <person name="Koshimizu S."/>
            <person name="Masuda S."/>
            <person name="Ishii T."/>
            <person name="Shirasu K."/>
            <person name="Hoshino A."/>
            <person name="Arita M."/>
        </authorList>
    </citation>
    <scope>NUCLEOTIDE SEQUENCE</scope>
    <source>
        <strain evidence="1">Hamamatsu line</strain>
    </source>
</reference>
<accession>A0A9W7H8I7</accession>
<name>A0A9W7H8I7_HIBTR</name>
<dbReference type="OrthoDB" id="533833at2759"/>
<gene>
    <name evidence="1" type="ORF">HRI_000904600</name>
</gene>
<dbReference type="Pfam" id="PF14299">
    <property type="entry name" value="PP2"/>
    <property type="match status" value="1"/>
</dbReference>
<evidence type="ECO:0000313" key="2">
    <source>
        <dbReference type="Proteomes" id="UP001165190"/>
    </source>
</evidence>